<name>A0A2P8EYR6_9GAMM</name>
<dbReference type="FunFam" id="1.20.1200.10:FF:000001">
    <property type="entry name" value="Cob(I)yrinic acid a,c-diamide adenosyltransferase"/>
    <property type="match status" value="1"/>
</dbReference>
<evidence type="ECO:0000313" key="8">
    <source>
        <dbReference type="EMBL" id="PSL14614.1"/>
    </source>
</evidence>
<evidence type="ECO:0000256" key="2">
    <source>
        <dbReference type="ARBA" id="ARBA00011233"/>
    </source>
</evidence>
<comment type="similarity">
    <text evidence="1 6">Belongs to the Cob(I)alamin adenosyltransferase family.</text>
</comment>
<dbReference type="PANTHER" id="PTHR12213">
    <property type="entry name" value="CORRINOID ADENOSYLTRANSFERASE"/>
    <property type="match status" value="1"/>
</dbReference>
<gene>
    <name evidence="8" type="ORF">CLV44_10765</name>
</gene>
<dbReference type="SUPFAM" id="SSF89028">
    <property type="entry name" value="Cobalamin adenosyltransferase-like"/>
    <property type="match status" value="1"/>
</dbReference>
<dbReference type="NCBIfam" id="TIGR00636">
    <property type="entry name" value="PduO_Nterm"/>
    <property type="match status" value="1"/>
</dbReference>
<feature type="domain" description="Cobalamin adenosyltransferase-like" evidence="7">
    <location>
        <begin position="8"/>
        <end position="168"/>
    </location>
</feature>
<proteinExistence type="inferred from homology"/>
<dbReference type="GO" id="GO:0009236">
    <property type="term" value="P:cobalamin biosynthetic process"/>
    <property type="evidence" value="ECO:0007669"/>
    <property type="project" value="UniProtKB-UniRule"/>
</dbReference>
<comment type="subunit">
    <text evidence="2">Homotrimer.</text>
</comment>
<keyword evidence="4 6" id="KW-0547">Nucleotide-binding</keyword>
<evidence type="ECO:0000256" key="3">
    <source>
        <dbReference type="ARBA" id="ARBA00022679"/>
    </source>
</evidence>
<dbReference type="GO" id="GO:0008817">
    <property type="term" value="F:corrinoid adenosyltransferase activity"/>
    <property type="evidence" value="ECO:0007669"/>
    <property type="project" value="UniProtKB-UniRule"/>
</dbReference>
<comment type="catalytic activity">
    <reaction evidence="6">
        <text>2 cob(II)yrinate a,c diamide + reduced [electron-transfer flavoprotein] + 2 ATP = 2 adenosylcob(III)yrinate a,c-diamide + 2 triphosphate + oxidized [electron-transfer flavoprotein] + 3 H(+)</text>
        <dbReference type="Rhea" id="RHEA:11528"/>
        <dbReference type="Rhea" id="RHEA-COMP:10685"/>
        <dbReference type="Rhea" id="RHEA-COMP:10686"/>
        <dbReference type="ChEBI" id="CHEBI:15378"/>
        <dbReference type="ChEBI" id="CHEBI:18036"/>
        <dbReference type="ChEBI" id="CHEBI:30616"/>
        <dbReference type="ChEBI" id="CHEBI:57692"/>
        <dbReference type="ChEBI" id="CHEBI:58307"/>
        <dbReference type="ChEBI" id="CHEBI:58503"/>
        <dbReference type="ChEBI" id="CHEBI:58537"/>
        <dbReference type="EC" id="2.5.1.17"/>
    </reaction>
</comment>
<dbReference type="Pfam" id="PF01923">
    <property type="entry name" value="Cob_adeno_trans"/>
    <property type="match status" value="1"/>
</dbReference>
<protein>
    <recommendedName>
        <fullName evidence="6">Corrinoid adenosyltransferase</fullName>
        <ecNumber evidence="6">2.5.1.17</ecNumber>
    </recommendedName>
    <alternativeName>
        <fullName evidence="6">Cob(II)alamin adenosyltransferase</fullName>
    </alternativeName>
    <alternativeName>
        <fullName evidence="6">Cob(II)yrinic acid a,c-diamide adenosyltransferase</fullName>
    </alternativeName>
    <alternativeName>
        <fullName evidence="6">Cobinamide/cobalamin adenosyltransferase</fullName>
    </alternativeName>
</protein>
<dbReference type="UniPathway" id="UPA00148">
    <property type="reaction ID" value="UER00233"/>
</dbReference>
<evidence type="ECO:0000256" key="4">
    <source>
        <dbReference type="ARBA" id="ARBA00022741"/>
    </source>
</evidence>
<dbReference type="PANTHER" id="PTHR12213:SF0">
    <property type="entry name" value="CORRINOID ADENOSYLTRANSFERASE MMAB"/>
    <property type="match status" value="1"/>
</dbReference>
<comment type="caution">
    <text evidence="8">The sequence shown here is derived from an EMBL/GenBank/DDBJ whole genome shotgun (WGS) entry which is preliminary data.</text>
</comment>
<evidence type="ECO:0000256" key="6">
    <source>
        <dbReference type="RuleBase" id="RU366026"/>
    </source>
</evidence>
<keyword evidence="6" id="KW-0169">Cobalamin biosynthesis</keyword>
<evidence type="ECO:0000256" key="1">
    <source>
        <dbReference type="ARBA" id="ARBA00007487"/>
    </source>
</evidence>
<evidence type="ECO:0000259" key="7">
    <source>
        <dbReference type="Pfam" id="PF01923"/>
    </source>
</evidence>
<comment type="catalytic activity">
    <reaction evidence="6">
        <text>2 cob(II)alamin + reduced [electron-transfer flavoprotein] + 2 ATP = 2 adenosylcob(III)alamin + 2 triphosphate + oxidized [electron-transfer flavoprotein] + 3 H(+)</text>
        <dbReference type="Rhea" id="RHEA:28671"/>
        <dbReference type="Rhea" id="RHEA-COMP:10685"/>
        <dbReference type="Rhea" id="RHEA-COMP:10686"/>
        <dbReference type="ChEBI" id="CHEBI:15378"/>
        <dbReference type="ChEBI" id="CHEBI:16304"/>
        <dbReference type="ChEBI" id="CHEBI:18036"/>
        <dbReference type="ChEBI" id="CHEBI:18408"/>
        <dbReference type="ChEBI" id="CHEBI:30616"/>
        <dbReference type="ChEBI" id="CHEBI:57692"/>
        <dbReference type="ChEBI" id="CHEBI:58307"/>
        <dbReference type="EC" id="2.5.1.17"/>
    </reaction>
</comment>
<keyword evidence="3 6" id="KW-0808">Transferase</keyword>
<dbReference type="EMBL" id="PYGI01000007">
    <property type="protein sequence ID" value="PSL14614.1"/>
    <property type="molecule type" value="Genomic_DNA"/>
</dbReference>
<reference evidence="8 9" key="1">
    <citation type="submission" date="2018-03" db="EMBL/GenBank/DDBJ databases">
        <title>Genomic Encyclopedia of Archaeal and Bacterial Type Strains, Phase II (KMG-II): from individual species to whole genera.</title>
        <authorList>
            <person name="Goeker M."/>
        </authorList>
    </citation>
    <scope>NUCLEOTIDE SEQUENCE [LARGE SCALE GENOMIC DNA]</scope>
    <source>
        <strain evidence="8 9">DSM 17586</strain>
    </source>
</reference>
<accession>A0A2P8EYR6</accession>
<keyword evidence="9" id="KW-1185">Reference proteome</keyword>
<evidence type="ECO:0000313" key="9">
    <source>
        <dbReference type="Proteomes" id="UP000242133"/>
    </source>
</evidence>
<dbReference type="GO" id="GO:0005524">
    <property type="term" value="F:ATP binding"/>
    <property type="evidence" value="ECO:0007669"/>
    <property type="project" value="UniProtKB-UniRule"/>
</dbReference>
<dbReference type="InterPro" id="IPR016030">
    <property type="entry name" value="CblAdoTrfase-like"/>
</dbReference>
<dbReference type="OrthoDB" id="9778896at2"/>
<organism evidence="8 9">
    <name type="scientific">Marinobacterium halophilum</name>
    <dbReference type="NCBI Taxonomy" id="267374"/>
    <lineage>
        <taxon>Bacteria</taxon>
        <taxon>Pseudomonadati</taxon>
        <taxon>Pseudomonadota</taxon>
        <taxon>Gammaproteobacteria</taxon>
        <taxon>Oceanospirillales</taxon>
        <taxon>Oceanospirillaceae</taxon>
        <taxon>Marinobacterium</taxon>
    </lineage>
</organism>
<dbReference type="InterPro" id="IPR036451">
    <property type="entry name" value="CblAdoTrfase-like_sf"/>
</dbReference>
<dbReference type="RefSeq" id="WP_106591260.1">
    <property type="nucleotide sequence ID" value="NZ_PYGI01000007.1"/>
</dbReference>
<dbReference type="Gene3D" id="1.20.1200.10">
    <property type="entry name" value="Cobalamin adenosyltransferase-like"/>
    <property type="match status" value="1"/>
</dbReference>
<dbReference type="EC" id="2.5.1.17" evidence="6"/>
<comment type="pathway">
    <text evidence="6">Cofactor biosynthesis; adenosylcobalamin biosynthesis; adenosylcobalamin from cob(II)yrinate a,c-diamide: step 2/7.</text>
</comment>
<dbReference type="InterPro" id="IPR029499">
    <property type="entry name" value="PduO-typ"/>
</dbReference>
<evidence type="ECO:0000256" key="5">
    <source>
        <dbReference type="ARBA" id="ARBA00022840"/>
    </source>
</evidence>
<dbReference type="Proteomes" id="UP000242133">
    <property type="component" value="Unassembled WGS sequence"/>
</dbReference>
<dbReference type="AlphaFoldDB" id="A0A2P8EYR6"/>
<sequence length="188" mass="20636">MSNRLTRIYTRGGDKGTTALANGSRVAKYHPRIEALGDVDELNCLLGCLQTALPSDDAMSTLLQRIQNDLFDLGGELAVADPNYTVITAAVVEWLETELDALNEQLPPLQEFILPGGSPAAAQAHLARSVCRRAERRAVVLAEAESVNPQAVVYLNRLSDLLFVCARVLSRRDTGTEVLWQPRRPQQD</sequence>
<keyword evidence="5 6" id="KW-0067">ATP-binding</keyword>